<sequence length="133" mass="14060">MALDRCVLHSSSSGVAFFSSRPPDRIDDVGSRRSASSKSSIHVGSSVDAAIRVRLRAFCARPASSQIRPSGRFASSRTAAKSVAPLRGSAAPLLLSALLRTDAGLRAPSIAPSPWLPFISVFPQYSSRADDPH</sequence>
<dbReference type="EMBL" id="MU276897">
    <property type="protein sequence ID" value="KAI0037511.1"/>
    <property type="molecule type" value="Genomic_DNA"/>
</dbReference>
<comment type="caution">
    <text evidence="1">The sequence shown here is derived from an EMBL/GenBank/DDBJ whole genome shotgun (WGS) entry which is preliminary data.</text>
</comment>
<accession>A0ACB8R054</accession>
<reference evidence="1" key="2">
    <citation type="journal article" date="2022" name="New Phytol.">
        <title>Evolutionary transition to the ectomycorrhizal habit in the genomes of a hyperdiverse lineage of mushroom-forming fungi.</title>
        <authorList>
            <person name="Looney B."/>
            <person name="Miyauchi S."/>
            <person name="Morin E."/>
            <person name="Drula E."/>
            <person name="Courty P.E."/>
            <person name="Kohler A."/>
            <person name="Kuo A."/>
            <person name="LaButti K."/>
            <person name="Pangilinan J."/>
            <person name="Lipzen A."/>
            <person name="Riley R."/>
            <person name="Andreopoulos W."/>
            <person name="He G."/>
            <person name="Johnson J."/>
            <person name="Nolan M."/>
            <person name="Tritt A."/>
            <person name="Barry K.W."/>
            <person name="Grigoriev I.V."/>
            <person name="Nagy L.G."/>
            <person name="Hibbett D."/>
            <person name="Henrissat B."/>
            <person name="Matheny P.B."/>
            <person name="Labbe J."/>
            <person name="Martin F.M."/>
        </authorList>
    </citation>
    <scope>NUCLEOTIDE SEQUENCE</scope>
    <source>
        <strain evidence="1">FP105234-sp</strain>
    </source>
</reference>
<protein>
    <submittedName>
        <fullName evidence="1">Uncharacterized protein</fullName>
    </submittedName>
</protein>
<gene>
    <name evidence="1" type="ORF">FA95DRAFT_1614142</name>
</gene>
<keyword evidence="2" id="KW-1185">Reference proteome</keyword>
<proteinExistence type="predicted"/>
<dbReference type="Proteomes" id="UP000814033">
    <property type="component" value="Unassembled WGS sequence"/>
</dbReference>
<name>A0ACB8R054_9AGAM</name>
<organism evidence="1 2">
    <name type="scientific">Auriscalpium vulgare</name>
    <dbReference type="NCBI Taxonomy" id="40419"/>
    <lineage>
        <taxon>Eukaryota</taxon>
        <taxon>Fungi</taxon>
        <taxon>Dikarya</taxon>
        <taxon>Basidiomycota</taxon>
        <taxon>Agaricomycotina</taxon>
        <taxon>Agaricomycetes</taxon>
        <taxon>Russulales</taxon>
        <taxon>Auriscalpiaceae</taxon>
        <taxon>Auriscalpium</taxon>
    </lineage>
</organism>
<evidence type="ECO:0000313" key="1">
    <source>
        <dbReference type="EMBL" id="KAI0037511.1"/>
    </source>
</evidence>
<evidence type="ECO:0000313" key="2">
    <source>
        <dbReference type="Proteomes" id="UP000814033"/>
    </source>
</evidence>
<reference evidence="1" key="1">
    <citation type="submission" date="2021-02" db="EMBL/GenBank/DDBJ databases">
        <authorList>
            <consortium name="DOE Joint Genome Institute"/>
            <person name="Ahrendt S."/>
            <person name="Looney B.P."/>
            <person name="Miyauchi S."/>
            <person name="Morin E."/>
            <person name="Drula E."/>
            <person name="Courty P.E."/>
            <person name="Chicoki N."/>
            <person name="Fauchery L."/>
            <person name="Kohler A."/>
            <person name="Kuo A."/>
            <person name="Labutti K."/>
            <person name="Pangilinan J."/>
            <person name="Lipzen A."/>
            <person name="Riley R."/>
            <person name="Andreopoulos W."/>
            <person name="He G."/>
            <person name="Johnson J."/>
            <person name="Barry K.W."/>
            <person name="Grigoriev I.V."/>
            <person name="Nagy L."/>
            <person name="Hibbett D."/>
            <person name="Henrissat B."/>
            <person name="Matheny P.B."/>
            <person name="Labbe J."/>
            <person name="Martin F."/>
        </authorList>
    </citation>
    <scope>NUCLEOTIDE SEQUENCE</scope>
    <source>
        <strain evidence="1">FP105234-sp</strain>
    </source>
</reference>